<evidence type="ECO:0008006" key="8">
    <source>
        <dbReference type="Google" id="ProtNLM"/>
    </source>
</evidence>
<dbReference type="EMBL" id="CACVKT020005208">
    <property type="protein sequence ID" value="CAC5393785.1"/>
    <property type="molecule type" value="Genomic_DNA"/>
</dbReference>
<dbReference type="AlphaFoldDB" id="A0A6J8CBK4"/>
<dbReference type="SUPFAM" id="SSF82895">
    <property type="entry name" value="TSP-1 type 1 repeat"/>
    <property type="match status" value="2"/>
</dbReference>
<keyword evidence="4" id="KW-0677">Repeat</keyword>
<dbReference type="Proteomes" id="UP000507470">
    <property type="component" value="Unassembled WGS sequence"/>
</dbReference>
<dbReference type="InterPro" id="IPR052065">
    <property type="entry name" value="Compl_asym_regulator"/>
</dbReference>
<dbReference type="SMART" id="SM00209">
    <property type="entry name" value="TSP1"/>
    <property type="match status" value="2"/>
</dbReference>
<evidence type="ECO:0000256" key="5">
    <source>
        <dbReference type="ARBA" id="ARBA00023157"/>
    </source>
</evidence>
<proteinExistence type="predicted"/>
<keyword evidence="7" id="KW-1185">Reference proteome</keyword>
<dbReference type="InterPro" id="IPR000884">
    <property type="entry name" value="TSP1_rpt"/>
</dbReference>
<keyword evidence="2" id="KW-0964">Secreted</keyword>
<dbReference type="PROSITE" id="PS50092">
    <property type="entry name" value="TSP1"/>
    <property type="match status" value="2"/>
</dbReference>
<sequence length="190" mass="21006">MQSQNNGRCDIGQAFSKESTIVWDAWGNCKPEPGSLDQTCLGTQSRNGKEVDKKGEEIRSFTETRNCLLTTDVVDGGYTIWGEWDDCSYKCYETTSRYRTCHDPTPCNGGNDCSDLGRDTLTKDCGPAAGQWTEWGSWSNCHMPLGVSGYGTGIHERYRDCTDPSPICGGDYCIGNNEMNENCRGKSMLS</sequence>
<organism evidence="6 7">
    <name type="scientific">Mytilus coruscus</name>
    <name type="common">Sea mussel</name>
    <dbReference type="NCBI Taxonomy" id="42192"/>
    <lineage>
        <taxon>Eukaryota</taxon>
        <taxon>Metazoa</taxon>
        <taxon>Spiralia</taxon>
        <taxon>Lophotrochozoa</taxon>
        <taxon>Mollusca</taxon>
        <taxon>Bivalvia</taxon>
        <taxon>Autobranchia</taxon>
        <taxon>Pteriomorphia</taxon>
        <taxon>Mytilida</taxon>
        <taxon>Mytiloidea</taxon>
        <taxon>Mytilidae</taxon>
        <taxon>Mytilinae</taxon>
        <taxon>Mytilus</taxon>
    </lineage>
</organism>
<keyword evidence="5" id="KW-1015">Disulfide bond</keyword>
<keyword evidence="3" id="KW-0732">Signal</keyword>
<name>A0A6J8CBK4_MYTCO</name>
<reference evidence="6 7" key="1">
    <citation type="submission" date="2020-06" db="EMBL/GenBank/DDBJ databases">
        <authorList>
            <person name="Li R."/>
            <person name="Bekaert M."/>
        </authorList>
    </citation>
    <scope>NUCLEOTIDE SEQUENCE [LARGE SCALE GENOMIC DNA]</scope>
    <source>
        <strain evidence="7">wild</strain>
    </source>
</reference>
<evidence type="ECO:0000256" key="4">
    <source>
        <dbReference type="ARBA" id="ARBA00022737"/>
    </source>
</evidence>
<protein>
    <recommendedName>
        <fullName evidence="8">HMCN</fullName>
    </recommendedName>
</protein>
<dbReference type="PANTHER" id="PTHR22906">
    <property type="entry name" value="PROPERDIN"/>
    <property type="match status" value="1"/>
</dbReference>
<gene>
    <name evidence="6" type="ORF">MCOR_28606</name>
</gene>
<evidence type="ECO:0000256" key="3">
    <source>
        <dbReference type="ARBA" id="ARBA00022729"/>
    </source>
</evidence>
<evidence type="ECO:0000256" key="1">
    <source>
        <dbReference type="ARBA" id="ARBA00004613"/>
    </source>
</evidence>
<comment type="subcellular location">
    <subcellularLocation>
        <location evidence="1">Secreted</location>
    </subcellularLocation>
</comment>
<dbReference type="OrthoDB" id="5973910at2759"/>
<accession>A0A6J8CBK4</accession>
<dbReference type="Gene3D" id="2.20.100.10">
    <property type="entry name" value="Thrombospondin type-1 (TSP1) repeat"/>
    <property type="match status" value="2"/>
</dbReference>
<evidence type="ECO:0000313" key="6">
    <source>
        <dbReference type="EMBL" id="CAC5393785.1"/>
    </source>
</evidence>
<evidence type="ECO:0000313" key="7">
    <source>
        <dbReference type="Proteomes" id="UP000507470"/>
    </source>
</evidence>
<dbReference type="InterPro" id="IPR036383">
    <property type="entry name" value="TSP1_rpt_sf"/>
</dbReference>
<evidence type="ECO:0000256" key="2">
    <source>
        <dbReference type="ARBA" id="ARBA00022525"/>
    </source>
</evidence>
<dbReference type="PANTHER" id="PTHR22906:SF43">
    <property type="entry name" value="PROPERDIN"/>
    <property type="match status" value="1"/>
</dbReference>